<feature type="transmembrane region" description="Helical" evidence="7">
    <location>
        <begin position="78"/>
        <end position="99"/>
    </location>
</feature>
<keyword evidence="6 7" id="KW-0472">Membrane</keyword>
<comment type="subcellular location">
    <subcellularLocation>
        <location evidence="1 7">Cell membrane</location>
        <topology evidence="1 7">Multi-pass membrane protein</topology>
    </subcellularLocation>
</comment>
<evidence type="ECO:0000256" key="4">
    <source>
        <dbReference type="ARBA" id="ARBA00022692"/>
    </source>
</evidence>
<feature type="transmembrane region" description="Helical" evidence="7">
    <location>
        <begin position="20"/>
        <end position="41"/>
    </location>
</feature>
<accession>A0A841HV25</accession>
<name>A0A841HV25_9DEIO</name>
<protein>
    <submittedName>
        <fullName evidence="9">Multiple sugar transport system permease protein</fullName>
    </submittedName>
</protein>
<dbReference type="PANTHER" id="PTHR30193">
    <property type="entry name" value="ABC TRANSPORTER PERMEASE PROTEIN"/>
    <property type="match status" value="1"/>
</dbReference>
<organism evidence="9 10">
    <name type="scientific">Deinobacterium chartae</name>
    <dbReference type="NCBI Taxonomy" id="521158"/>
    <lineage>
        <taxon>Bacteria</taxon>
        <taxon>Thermotogati</taxon>
        <taxon>Deinococcota</taxon>
        <taxon>Deinococci</taxon>
        <taxon>Deinococcales</taxon>
        <taxon>Deinococcaceae</taxon>
        <taxon>Deinobacterium</taxon>
    </lineage>
</organism>
<feature type="transmembrane region" description="Helical" evidence="7">
    <location>
        <begin position="307"/>
        <end position="327"/>
    </location>
</feature>
<keyword evidence="9" id="KW-0762">Sugar transport</keyword>
<comment type="caution">
    <text evidence="9">The sequence shown here is derived from an EMBL/GenBank/DDBJ whole genome shotgun (WGS) entry which is preliminary data.</text>
</comment>
<evidence type="ECO:0000256" key="3">
    <source>
        <dbReference type="ARBA" id="ARBA00022475"/>
    </source>
</evidence>
<keyword evidence="2 7" id="KW-0813">Transport</keyword>
<reference evidence="9 10" key="1">
    <citation type="submission" date="2020-08" db="EMBL/GenBank/DDBJ databases">
        <title>Genomic Encyclopedia of Type Strains, Phase IV (KMG-IV): sequencing the most valuable type-strain genomes for metagenomic binning, comparative biology and taxonomic classification.</title>
        <authorList>
            <person name="Goeker M."/>
        </authorList>
    </citation>
    <scope>NUCLEOTIDE SEQUENCE [LARGE SCALE GENOMIC DNA]</scope>
    <source>
        <strain evidence="9 10">DSM 21458</strain>
    </source>
</reference>
<evidence type="ECO:0000256" key="2">
    <source>
        <dbReference type="ARBA" id="ARBA00022448"/>
    </source>
</evidence>
<dbReference type="Pfam" id="PF00528">
    <property type="entry name" value="BPD_transp_1"/>
    <property type="match status" value="1"/>
</dbReference>
<evidence type="ECO:0000313" key="10">
    <source>
        <dbReference type="Proteomes" id="UP000569951"/>
    </source>
</evidence>
<dbReference type="Gene3D" id="1.10.3720.10">
    <property type="entry name" value="MetI-like"/>
    <property type="match status" value="1"/>
</dbReference>
<feature type="transmembrane region" description="Helical" evidence="7">
    <location>
        <begin position="111"/>
        <end position="133"/>
    </location>
</feature>
<dbReference type="CDD" id="cd06261">
    <property type="entry name" value="TM_PBP2"/>
    <property type="match status" value="1"/>
</dbReference>
<dbReference type="InterPro" id="IPR035906">
    <property type="entry name" value="MetI-like_sf"/>
</dbReference>
<proteinExistence type="inferred from homology"/>
<keyword evidence="5 7" id="KW-1133">Transmembrane helix</keyword>
<feature type="transmembrane region" description="Helical" evidence="7">
    <location>
        <begin position="183"/>
        <end position="207"/>
    </location>
</feature>
<dbReference type="PROSITE" id="PS50928">
    <property type="entry name" value="ABC_TM1"/>
    <property type="match status" value="1"/>
</dbReference>
<dbReference type="SUPFAM" id="SSF161098">
    <property type="entry name" value="MetI-like"/>
    <property type="match status" value="1"/>
</dbReference>
<feature type="transmembrane region" description="Helical" evidence="7">
    <location>
        <begin position="339"/>
        <end position="359"/>
    </location>
</feature>
<dbReference type="GO" id="GO:0005886">
    <property type="term" value="C:plasma membrane"/>
    <property type="evidence" value="ECO:0007669"/>
    <property type="project" value="UniProtKB-SubCell"/>
</dbReference>
<dbReference type="InterPro" id="IPR000515">
    <property type="entry name" value="MetI-like"/>
</dbReference>
<evidence type="ECO:0000256" key="7">
    <source>
        <dbReference type="RuleBase" id="RU363032"/>
    </source>
</evidence>
<feature type="transmembrane region" description="Helical" evidence="7">
    <location>
        <begin position="145"/>
        <end position="162"/>
    </location>
</feature>
<sequence>MRASPKRRSDLQQTATALMFLAPLLLSLGLFFVYAFLRALYYSFTDYDLFNTPQWVGLRSYLAILADDRFRIALTNTLLFSAVVTTAQTIGALLLAVVLNQKVRGLGFFRSAFYMPSITSSVVITLIFIWLFQRRGVVNYLATQIGAYGPVIAAFIALVVVFQAAQVLWERSRGRPARALDPALLWISVALGAVGVWLALAFGWIGIRSVEPVDISWFASRERLFGLIPIPLLFIMIQNTFTTIPTMMLFFLAGLQNVPSALYEAAELDGASKFQQLRYITVPMLRPVTFYVVTVSLIGTLQMFDQVRIIGSAAPLESIITLAYYVYNNVFPSGSLPRAGMASAAAVILALLTLVIVALQRRFLISDEAHS</sequence>
<gene>
    <name evidence="9" type="ORF">HNR42_000641</name>
</gene>
<keyword evidence="3" id="KW-1003">Cell membrane</keyword>
<keyword evidence="4 7" id="KW-0812">Transmembrane</keyword>
<dbReference type="GO" id="GO:0055085">
    <property type="term" value="P:transmembrane transport"/>
    <property type="evidence" value="ECO:0007669"/>
    <property type="project" value="InterPro"/>
</dbReference>
<evidence type="ECO:0000256" key="5">
    <source>
        <dbReference type="ARBA" id="ARBA00022989"/>
    </source>
</evidence>
<keyword evidence="10" id="KW-1185">Reference proteome</keyword>
<dbReference type="InterPro" id="IPR051393">
    <property type="entry name" value="ABC_transporter_permease"/>
</dbReference>
<evidence type="ECO:0000259" key="8">
    <source>
        <dbReference type="PROSITE" id="PS50928"/>
    </source>
</evidence>
<dbReference type="Proteomes" id="UP000569951">
    <property type="component" value="Unassembled WGS sequence"/>
</dbReference>
<evidence type="ECO:0000256" key="1">
    <source>
        <dbReference type="ARBA" id="ARBA00004651"/>
    </source>
</evidence>
<dbReference type="RefSeq" id="WP_343058174.1">
    <property type="nucleotide sequence ID" value="NZ_JACHHG010000002.1"/>
</dbReference>
<feature type="transmembrane region" description="Helical" evidence="7">
    <location>
        <begin position="227"/>
        <end position="253"/>
    </location>
</feature>
<dbReference type="AlphaFoldDB" id="A0A841HV25"/>
<dbReference type="EMBL" id="JACHHG010000002">
    <property type="protein sequence ID" value="MBB6097227.1"/>
    <property type="molecule type" value="Genomic_DNA"/>
</dbReference>
<feature type="domain" description="ABC transmembrane type-1" evidence="8">
    <location>
        <begin position="74"/>
        <end position="360"/>
    </location>
</feature>
<dbReference type="PANTHER" id="PTHR30193:SF37">
    <property type="entry name" value="INNER MEMBRANE ABC TRANSPORTER PERMEASE PROTEIN YCJO"/>
    <property type="match status" value="1"/>
</dbReference>
<evidence type="ECO:0000313" key="9">
    <source>
        <dbReference type="EMBL" id="MBB6097227.1"/>
    </source>
</evidence>
<evidence type="ECO:0000256" key="6">
    <source>
        <dbReference type="ARBA" id="ARBA00023136"/>
    </source>
</evidence>
<comment type="similarity">
    <text evidence="7">Belongs to the binding-protein-dependent transport system permease family.</text>
</comment>